<comment type="caution">
    <text evidence="1">The sequence shown here is derived from an EMBL/GenBank/DDBJ whole genome shotgun (WGS) entry which is preliminary data.</text>
</comment>
<accession>A0ABN8TS78</accession>
<name>A0ABN8TS78_9VIBR</name>
<dbReference type="Proteomes" id="UP001152658">
    <property type="component" value="Unassembled WGS sequence"/>
</dbReference>
<organism evidence="1 2">
    <name type="scientific">Vibrio aestuarianus</name>
    <dbReference type="NCBI Taxonomy" id="28171"/>
    <lineage>
        <taxon>Bacteria</taxon>
        <taxon>Pseudomonadati</taxon>
        <taxon>Pseudomonadota</taxon>
        <taxon>Gammaproteobacteria</taxon>
        <taxon>Vibrionales</taxon>
        <taxon>Vibrionaceae</taxon>
        <taxon>Vibrio</taxon>
    </lineage>
</organism>
<keyword evidence="2" id="KW-1185">Reference proteome</keyword>
<protein>
    <submittedName>
        <fullName evidence="1">Uncharacterized protein</fullName>
    </submittedName>
</protein>
<sequence>MTKYNELPQLPKIEKNKLIILLNQNAVRDTNFIRSFEKTRDFYLFSILLHNEIIRTKENRAIDISIKELQETYKIFRGESKYDLMDFLNQINNEIFSFFILDKENEILTYNIKPDYFDTNSNTFFVNVCLLKGLKINSQKIALYLMSMGPHAKYLHLSHIAKLLDIEEKSQKLKQKSANTAIETLSKHNFIKDAMYVRKQKIFYFKMEDIRVREIMKNIDDDFDFLQ</sequence>
<evidence type="ECO:0000313" key="1">
    <source>
        <dbReference type="EMBL" id="CAH8213012.1"/>
    </source>
</evidence>
<evidence type="ECO:0000313" key="2">
    <source>
        <dbReference type="Proteomes" id="UP001152658"/>
    </source>
</evidence>
<reference evidence="1" key="1">
    <citation type="submission" date="2022-06" db="EMBL/GenBank/DDBJ databases">
        <authorList>
            <person name="Goudenege D."/>
            <person name="Le Roux F."/>
        </authorList>
    </citation>
    <scope>NUCLEOTIDE SEQUENCE</scope>
    <source>
        <strain evidence="1">12-063</strain>
    </source>
</reference>
<dbReference type="EMBL" id="CALYLK010000128">
    <property type="protein sequence ID" value="CAH8213012.1"/>
    <property type="molecule type" value="Genomic_DNA"/>
</dbReference>
<proteinExistence type="predicted"/>
<dbReference type="RefSeq" id="WP_168520950.1">
    <property type="nucleotide sequence ID" value="NZ_CALYLA010000014.1"/>
</dbReference>
<gene>
    <name evidence="1" type="ORF">VAE063_880291</name>
</gene>